<evidence type="ECO:0000256" key="1">
    <source>
        <dbReference type="SAM" id="MobiDB-lite"/>
    </source>
</evidence>
<sequence>MKPMSRLACGVGVSLLCGAAIAQAQLQPADLSVQASARSVVPTQQDLSRARDFSPPAPRGDLRGDIASNAHTRPEPDRGNHGRHR</sequence>
<feature type="compositionally biased region" description="Basic and acidic residues" evidence="1">
    <location>
        <begin position="72"/>
        <end position="85"/>
    </location>
</feature>
<reference evidence="3" key="1">
    <citation type="submission" date="2016-01" db="EMBL/GenBank/DDBJ databases">
        <authorList>
            <person name="Peeters C."/>
        </authorList>
    </citation>
    <scope>NUCLEOTIDE SEQUENCE [LARGE SCALE GENOMIC DNA]</scope>
    <source>
        <strain evidence="3">LMG 22934</strain>
    </source>
</reference>
<keyword evidence="2" id="KW-0732">Signal</keyword>
<feature type="compositionally biased region" description="Polar residues" evidence="1">
    <location>
        <begin position="33"/>
        <end position="47"/>
    </location>
</feature>
<proteinExistence type="predicted"/>
<evidence type="ECO:0000313" key="3">
    <source>
        <dbReference type="EMBL" id="SAL20497.1"/>
    </source>
</evidence>
<dbReference type="Proteomes" id="UP000054977">
    <property type="component" value="Unassembled WGS sequence"/>
</dbReference>
<keyword evidence="4" id="KW-1185">Reference proteome</keyword>
<feature type="region of interest" description="Disordered" evidence="1">
    <location>
        <begin position="33"/>
        <end position="85"/>
    </location>
</feature>
<comment type="caution">
    <text evidence="3">The sequence shown here is derived from an EMBL/GenBank/DDBJ whole genome shotgun (WGS) entry which is preliminary data.</text>
</comment>
<gene>
    <name evidence="3" type="ORF">AWB65_01024</name>
</gene>
<dbReference type="EMBL" id="FCNW02000003">
    <property type="protein sequence ID" value="SAL20497.1"/>
    <property type="molecule type" value="Genomic_DNA"/>
</dbReference>
<evidence type="ECO:0000313" key="4">
    <source>
        <dbReference type="Proteomes" id="UP000054977"/>
    </source>
</evidence>
<dbReference type="RefSeq" id="WP_087666113.1">
    <property type="nucleotide sequence ID" value="NZ_FCNW02000003.1"/>
</dbReference>
<dbReference type="AlphaFoldDB" id="A0A158FLD6"/>
<dbReference type="OrthoDB" id="9007970at2"/>
<evidence type="ECO:0000256" key="2">
    <source>
        <dbReference type="SAM" id="SignalP"/>
    </source>
</evidence>
<feature type="signal peptide" evidence="2">
    <location>
        <begin position="1"/>
        <end position="24"/>
    </location>
</feature>
<organism evidence="3 4">
    <name type="scientific">Caballeronia humi</name>
    <dbReference type="NCBI Taxonomy" id="326474"/>
    <lineage>
        <taxon>Bacteria</taxon>
        <taxon>Pseudomonadati</taxon>
        <taxon>Pseudomonadota</taxon>
        <taxon>Betaproteobacteria</taxon>
        <taxon>Burkholderiales</taxon>
        <taxon>Burkholderiaceae</taxon>
        <taxon>Caballeronia</taxon>
    </lineage>
</organism>
<feature type="chain" id="PRO_5011116697" evidence="2">
    <location>
        <begin position="25"/>
        <end position="85"/>
    </location>
</feature>
<name>A0A158FLD6_9BURK</name>
<accession>A0A158FLD6</accession>
<protein>
    <submittedName>
        <fullName evidence="3">Uncharacterized protein</fullName>
    </submittedName>
</protein>